<organism evidence="2 3">
    <name type="scientific">Pseudomonas parafulva</name>
    <dbReference type="NCBI Taxonomy" id="157782"/>
    <lineage>
        <taxon>Bacteria</taxon>
        <taxon>Pseudomonadati</taxon>
        <taxon>Pseudomonadota</taxon>
        <taxon>Gammaproteobacteria</taxon>
        <taxon>Pseudomonadales</taxon>
        <taxon>Pseudomonadaceae</taxon>
        <taxon>Pseudomonas</taxon>
    </lineage>
</organism>
<accession>A0AAJ0LKJ2</accession>
<evidence type="ECO:0000313" key="2">
    <source>
        <dbReference type="EMBL" id="KTT17944.1"/>
    </source>
</evidence>
<evidence type="ECO:0000256" key="1">
    <source>
        <dbReference type="SAM" id="SignalP"/>
    </source>
</evidence>
<dbReference type="RefSeq" id="WP_193754993.1">
    <property type="nucleotide sequence ID" value="NZ_LDSN01000025.1"/>
</dbReference>
<keyword evidence="1" id="KW-0732">Signal</keyword>
<reference evidence="2 3" key="1">
    <citation type="journal article" date="2016" name="Front. Microbiol.">
        <title>Genomic Resource of Rice Seed Associated Bacteria.</title>
        <authorList>
            <person name="Midha S."/>
            <person name="Bansal K."/>
            <person name="Sharma S."/>
            <person name="Kumar N."/>
            <person name="Patil P.P."/>
            <person name="Chaudhry V."/>
            <person name="Patil P.B."/>
        </authorList>
    </citation>
    <scope>NUCLEOTIDE SEQUENCE [LARGE SCALE GENOMIC DNA]</scope>
    <source>
        <strain evidence="2 3">NS96</strain>
    </source>
</reference>
<gene>
    <name evidence="2" type="ORF">NS96R_10460</name>
</gene>
<sequence length="147" mass="15647">MRPACTTLLPALLLAFALNACAQAPAAPSGAAPEVNLGGHTLALVNHQGRCALRKADASLLQLDMPWPCQLSPGRDSSKPRVEQFKGAQIIIVSHVQPDPAQPGRCDSQFQAVRQLGTRLEPSILARGGSCSRGPVDQKNFVGLFEW</sequence>
<feature type="chain" id="PRO_5042503521" description="Lipoprotein" evidence="1">
    <location>
        <begin position="23"/>
        <end position="147"/>
    </location>
</feature>
<dbReference type="Proteomes" id="UP000071644">
    <property type="component" value="Unassembled WGS sequence"/>
</dbReference>
<dbReference type="AlphaFoldDB" id="A0AAJ0LKJ2"/>
<proteinExistence type="predicted"/>
<protein>
    <recommendedName>
        <fullName evidence="4">Lipoprotein</fullName>
    </recommendedName>
</protein>
<comment type="caution">
    <text evidence="2">The sequence shown here is derived from an EMBL/GenBank/DDBJ whole genome shotgun (WGS) entry which is preliminary data.</text>
</comment>
<evidence type="ECO:0008006" key="4">
    <source>
        <dbReference type="Google" id="ProtNLM"/>
    </source>
</evidence>
<feature type="signal peptide" evidence="1">
    <location>
        <begin position="1"/>
        <end position="22"/>
    </location>
</feature>
<name>A0AAJ0LKJ2_9PSED</name>
<evidence type="ECO:0000313" key="3">
    <source>
        <dbReference type="Proteomes" id="UP000071644"/>
    </source>
</evidence>
<dbReference type="EMBL" id="LDSN01000025">
    <property type="protein sequence ID" value="KTT17944.1"/>
    <property type="molecule type" value="Genomic_DNA"/>
</dbReference>